<evidence type="ECO:0000256" key="1">
    <source>
        <dbReference type="SAM" id="MobiDB-lite"/>
    </source>
</evidence>
<accession>A0A9N7VXI7</accession>
<comment type="caution">
    <text evidence="2">The sequence shown here is derived from an EMBL/GenBank/DDBJ whole genome shotgun (WGS) entry which is preliminary data.</text>
</comment>
<name>A0A9N7VXI7_PLEPL</name>
<dbReference type="Proteomes" id="UP001153269">
    <property type="component" value="Unassembled WGS sequence"/>
</dbReference>
<dbReference type="AlphaFoldDB" id="A0A9N7VXI7"/>
<evidence type="ECO:0000313" key="2">
    <source>
        <dbReference type="EMBL" id="CAB1458944.1"/>
    </source>
</evidence>
<dbReference type="EMBL" id="CADEAL010004408">
    <property type="protein sequence ID" value="CAB1458944.1"/>
    <property type="molecule type" value="Genomic_DNA"/>
</dbReference>
<evidence type="ECO:0000313" key="3">
    <source>
        <dbReference type="Proteomes" id="UP001153269"/>
    </source>
</evidence>
<feature type="region of interest" description="Disordered" evidence="1">
    <location>
        <begin position="1"/>
        <end position="31"/>
    </location>
</feature>
<gene>
    <name evidence="2" type="ORF">PLEPLA_LOCUS46779</name>
</gene>
<organism evidence="2 3">
    <name type="scientific">Pleuronectes platessa</name>
    <name type="common">European plaice</name>
    <dbReference type="NCBI Taxonomy" id="8262"/>
    <lineage>
        <taxon>Eukaryota</taxon>
        <taxon>Metazoa</taxon>
        <taxon>Chordata</taxon>
        <taxon>Craniata</taxon>
        <taxon>Vertebrata</taxon>
        <taxon>Euteleostomi</taxon>
        <taxon>Actinopterygii</taxon>
        <taxon>Neopterygii</taxon>
        <taxon>Teleostei</taxon>
        <taxon>Neoteleostei</taxon>
        <taxon>Acanthomorphata</taxon>
        <taxon>Carangaria</taxon>
        <taxon>Pleuronectiformes</taxon>
        <taxon>Pleuronectoidei</taxon>
        <taxon>Pleuronectidae</taxon>
        <taxon>Pleuronectes</taxon>
    </lineage>
</organism>
<sequence length="73" mass="8093">MELEKRLGDSLSHWGRGGMRPRCQSPTEPELQSRTFMLSKALVTRPEITSGAPPTDSSDSAGHFPVHIWNICT</sequence>
<keyword evidence="3" id="KW-1185">Reference proteome</keyword>
<proteinExistence type="predicted"/>
<protein>
    <submittedName>
        <fullName evidence="2">Uncharacterized protein</fullName>
    </submittedName>
</protein>
<reference evidence="2" key="1">
    <citation type="submission" date="2020-03" db="EMBL/GenBank/DDBJ databases">
        <authorList>
            <person name="Weist P."/>
        </authorList>
    </citation>
    <scope>NUCLEOTIDE SEQUENCE</scope>
</reference>